<comment type="subcellular location">
    <subcellularLocation>
        <location evidence="1">Membrane</location>
        <topology evidence="1">Multi-pass membrane protein</topology>
    </subcellularLocation>
</comment>
<feature type="transmembrane region" description="Helical" evidence="7">
    <location>
        <begin position="118"/>
        <end position="138"/>
    </location>
</feature>
<dbReference type="PANTHER" id="PTHR42751:SF3">
    <property type="entry name" value="SODIUM_GLUTAMATE SYMPORTER"/>
    <property type="match status" value="1"/>
</dbReference>
<keyword evidence="3" id="KW-0813">Transport</keyword>
<keyword evidence="4 7" id="KW-0812">Transmembrane</keyword>
<protein>
    <recommendedName>
        <fullName evidence="8">Cation/H+ exchanger transmembrane domain-containing protein</fullName>
    </recommendedName>
</protein>
<dbReference type="EMBL" id="DTBZ01000110">
    <property type="protein sequence ID" value="HGQ18471.1"/>
    <property type="molecule type" value="Genomic_DNA"/>
</dbReference>
<feature type="transmembrane region" description="Helical" evidence="7">
    <location>
        <begin position="272"/>
        <end position="291"/>
    </location>
</feature>
<organism evidence="9">
    <name type="scientific">Ignisphaera aggregans</name>
    <dbReference type="NCBI Taxonomy" id="334771"/>
    <lineage>
        <taxon>Archaea</taxon>
        <taxon>Thermoproteota</taxon>
        <taxon>Thermoprotei</taxon>
        <taxon>Desulfurococcales</taxon>
        <taxon>Desulfurococcaceae</taxon>
        <taxon>Ignisphaera</taxon>
    </lineage>
</organism>
<evidence type="ECO:0000256" key="5">
    <source>
        <dbReference type="ARBA" id="ARBA00022989"/>
    </source>
</evidence>
<feature type="transmembrane region" description="Helical" evidence="7">
    <location>
        <begin position="219"/>
        <end position="236"/>
    </location>
</feature>
<dbReference type="InterPro" id="IPR006153">
    <property type="entry name" value="Cation/H_exchanger_TM"/>
</dbReference>
<evidence type="ECO:0000256" key="7">
    <source>
        <dbReference type="SAM" id="Phobius"/>
    </source>
</evidence>
<feature type="transmembrane region" description="Helical" evidence="7">
    <location>
        <begin position="355"/>
        <end position="379"/>
    </location>
</feature>
<feature type="transmembrane region" description="Helical" evidence="7">
    <location>
        <begin position="418"/>
        <end position="443"/>
    </location>
</feature>
<feature type="transmembrane region" description="Helical" evidence="7">
    <location>
        <begin position="59"/>
        <end position="80"/>
    </location>
</feature>
<dbReference type="GO" id="GO:0016020">
    <property type="term" value="C:membrane"/>
    <property type="evidence" value="ECO:0007669"/>
    <property type="project" value="UniProtKB-SubCell"/>
</dbReference>
<name>A0A7J3I9S7_9CREN</name>
<feature type="transmembrane region" description="Helical" evidence="7">
    <location>
        <begin position="182"/>
        <end position="203"/>
    </location>
</feature>
<evidence type="ECO:0000313" key="9">
    <source>
        <dbReference type="EMBL" id="HGN37371.1"/>
    </source>
</evidence>
<dbReference type="EMBL" id="DTAI01000219">
    <property type="protein sequence ID" value="HGN37371.1"/>
    <property type="molecule type" value="Genomic_DNA"/>
</dbReference>
<dbReference type="Gene3D" id="1.20.1530.20">
    <property type="match status" value="1"/>
</dbReference>
<evidence type="ECO:0000256" key="4">
    <source>
        <dbReference type="ARBA" id="ARBA00022692"/>
    </source>
</evidence>
<comment type="similarity">
    <text evidence="2">Belongs to the monovalent cation:proton antiporter 2 (CPA2) transporter (TC 2.A.37) family.</text>
</comment>
<feature type="transmembrane region" description="Helical" evidence="7">
    <location>
        <begin position="92"/>
        <end position="112"/>
    </location>
</feature>
<feature type="transmembrane region" description="Helical" evidence="7">
    <location>
        <begin position="297"/>
        <end position="320"/>
    </location>
</feature>
<evidence type="ECO:0000313" key="10">
    <source>
        <dbReference type="EMBL" id="HGQ18471.1"/>
    </source>
</evidence>
<feature type="transmembrane region" description="Helical" evidence="7">
    <location>
        <begin position="28"/>
        <end position="47"/>
    </location>
</feature>
<evidence type="ECO:0000256" key="6">
    <source>
        <dbReference type="ARBA" id="ARBA00023136"/>
    </source>
</evidence>
<keyword evidence="5 7" id="KW-1133">Transmembrane helix</keyword>
<dbReference type="InterPro" id="IPR038770">
    <property type="entry name" value="Na+/solute_symporter_sf"/>
</dbReference>
<sequence>MDTTVMLCMLTSSAVFSWVFRKLGVSDVVGYILGGVAASAILIHAGIDVETGLIYGEPLRWLGLTLLSFTIGVSIGFRKIVENMHRVVAAELILYIVLWMASGFIAWMAGVGYVERTVLFIVLIDSSTVATVALVRGWSAVSEYARDSAFIQTSMEDLLQFILFTLVFAVGISVTLDLFKALVHVFIVVGLSTLLLTVARYLLKFLSRTKFIANRENKFVVAVGMAILFASVASAIGLPPLFGAFIAGISFSIFLSLDDISDMINGVKNLGLLLYFASLGAQLYLGILNLYRGLDLVFIGVVLGLIAFLSRMVGVFLAMLLTGNSISDSMSLALFLTPLSEMGIVFIDILKQRGIVSTIFVTEVTVAVTTTVLLFGIVIPRSINKVDRIEKLIPLRIANLFRYLSDLYMKRIDVAKSALTPIIRFTSASLFLTYIHSLAINIIERFQLPIILSIVLSIATSLAILLILITTFRNIFSVFLKYIAIPIGKMGEIFGKMLDLLVGGLAIVLQIHIFYEVLPKILIIEPTYAYITLVAGATLLTIMVYELIKYYFRISHRSHI</sequence>
<accession>A0A7J3I9S7</accession>
<feature type="transmembrane region" description="Helical" evidence="7">
    <location>
        <begin position="527"/>
        <end position="548"/>
    </location>
</feature>
<evidence type="ECO:0000256" key="1">
    <source>
        <dbReference type="ARBA" id="ARBA00004141"/>
    </source>
</evidence>
<dbReference type="PANTHER" id="PTHR42751">
    <property type="entry name" value="SODIUM/HYDROGEN EXCHANGER FAMILY/TRKA DOMAIN PROTEIN"/>
    <property type="match status" value="1"/>
</dbReference>
<proteinExistence type="inferred from homology"/>
<feature type="transmembrane region" description="Helical" evidence="7">
    <location>
        <begin position="493"/>
        <end position="515"/>
    </location>
</feature>
<feature type="transmembrane region" description="Helical" evidence="7">
    <location>
        <begin position="449"/>
        <end position="472"/>
    </location>
</feature>
<evidence type="ECO:0000256" key="3">
    <source>
        <dbReference type="ARBA" id="ARBA00022448"/>
    </source>
</evidence>
<dbReference type="AlphaFoldDB" id="A0A7J3I9S7"/>
<dbReference type="Pfam" id="PF00999">
    <property type="entry name" value="Na_H_Exchanger"/>
    <property type="match status" value="1"/>
</dbReference>
<evidence type="ECO:0000259" key="8">
    <source>
        <dbReference type="Pfam" id="PF00999"/>
    </source>
</evidence>
<feature type="domain" description="Cation/H+ exchanger transmembrane" evidence="8">
    <location>
        <begin position="12"/>
        <end position="381"/>
    </location>
</feature>
<evidence type="ECO:0000256" key="2">
    <source>
        <dbReference type="ARBA" id="ARBA00005551"/>
    </source>
</evidence>
<gene>
    <name evidence="9" type="ORF">ENT87_07495</name>
    <name evidence="10" type="ORF">ENU30_05815</name>
</gene>
<feature type="transmembrane region" description="Helical" evidence="7">
    <location>
        <begin position="158"/>
        <end position="176"/>
    </location>
</feature>
<dbReference type="GO" id="GO:0015297">
    <property type="term" value="F:antiporter activity"/>
    <property type="evidence" value="ECO:0007669"/>
    <property type="project" value="InterPro"/>
</dbReference>
<comment type="caution">
    <text evidence="9">The sequence shown here is derived from an EMBL/GenBank/DDBJ whole genome shotgun (WGS) entry which is preliminary data.</text>
</comment>
<reference evidence="9" key="1">
    <citation type="journal article" date="2020" name="mSystems">
        <title>Genome- and Community-Level Interaction Insights into Carbon Utilization and Element Cycling Functions of Hydrothermarchaeota in Hydrothermal Sediment.</title>
        <authorList>
            <person name="Zhou Z."/>
            <person name="Liu Y."/>
            <person name="Xu W."/>
            <person name="Pan J."/>
            <person name="Luo Z.H."/>
            <person name="Li M."/>
        </authorList>
    </citation>
    <scope>NUCLEOTIDE SEQUENCE [LARGE SCALE GENOMIC DNA]</scope>
    <source>
        <strain evidence="9">SpSt-618</strain>
        <strain evidence="10">SpSt-657</strain>
    </source>
</reference>
<keyword evidence="6 7" id="KW-0472">Membrane</keyword>
<dbReference type="GO" id="GO:1902600">
    <property type="term" value="P:proton transmembrane transport"/>
    <property type="evidence" value="ECO:0007669"/>
    <property type="project" value="InterPro"/>
</dbReference>